<evidence type="ECO:0000313" key="2">
    <source>
        <dbReference type="Proteomes" id="UP000198211"/>
    </source>
</evidence>
<organism evidence="1 2">
    <name type="scientific">Phytophthora megakarya</name>
    <dbReference type="NCBI Taxonomy" id="4795"/>
    <lineage>
        <taxon>Eukaryota</taxon>
        <taxon>Sar</taxon>
        <taxon>Stramenopiles</taxon>
        <taxon>Oomycota</taxon>
        <taxon>Peronosporomycetes</taxon>
        <taxon>Peronosporales</taxon>
        <taxon>Peronosporaceae</taxon>
        <taxon>Phytophthora</taxon>
    </lineage>
</organism>
<dbReference type="EMBL" id="NBNE01005189">
    <property type="protein sequence ID" value="OWZ04035.1"/>
    <property type="molecule type" value="Genomic_DNA"/>
</dbReference>
<keyword evidence="2" id="KW-1185">Reference proteome</keyword>
<reference evidence="2" key="1">
    <citation type="submission" date="2017-03" db="EMBL/GenBank/DDBJ databases">
        <title>Phytopthora megakarya and P. palmivora, two closely related causual agents of cacao black pod achieved similar genome size and gene model numbers by different mechanisms.</title>
        <authorList>
            <person name="Ali S."/>
            <person name="Shao J."/>
            <person name="Larry D.J."/>
            <person name="Kronmiller B."/>
            <person name="Shen D."/>
            <person name="Strem M.D."/>
            <person name="Melnick R.L."/>
            <person name="Guiltinan M.J."/>
            <person name="Tyler B.M."/>
            <person name="Meinhardt L.W."/>
            <person name="Bailey B.A."/>
        </authorList>
    </citation>
    <scope>NUCLEOTIDE SEQUENCE [LARGE SCALE GENOMIC DNA]</scope>
    <source>
        <strain evidence="2">zdho120</strain>
    </source>
</reference>
<proteinExistence type="predicted"/>
<evidence type="ECO:0000313" key="1">
    <source>
        <dbReference type="EMBL" id="OWZ04035.1"/>
    </source>
</evidence>
<sequence length="620" mass="69877">MEAGRASGVSANDPDRVSAVEMKRLVQQAMDACSFPPQLIYPELQCVDSNLVSIFSRPVLVWVPEVRRRSKKPFCVVPGCQCEPTVKERKQRVVEDVDCKYNVLYIKYNCSGIKSRGKATTFSTLSAAFVARNQDAMVSLPFIISKKMGFTLRLMEHIHEGILSPNGLASSLNHLERRRRNRYYDLLSHFVYAVNRKHNENQHYLPPSPPTADIYLARNKVVSHGSLTAAWITHTALYSSLCELMMKKCVVTKVVRMDHSVKFCKKLKNWEGHGQRENLVDAKLLLLLQNEIGQIIGRCLTSSENKEETMPLLTEMKEQFQSPGDCFLVSDNTFAVAKFVIDRFSESIKQKPIEKRLLKALSSALYDVDRKLRAPEDMENNVRAVLDKISTSEINCDPVKWSNCIECNVAQIKRGDLYVSDNTNNEGGGPPVRIISTSPLEGFHSALKKFLAREVRAELGLRILDAFIVQHNIDVGARFGRNRSIGNVDLVAACRAATVCKLYGNGLIASTAEQEFVTRLVSSSIPPPQYRSVTQREFPFGSWQVMFQSATVNSSALESNLAQSRHHLKTIRALLFKNATVLQTTQVPTCEFMHSLRMDEGIWEVATGFSFEEHELLRQL</sequence>
<accession>A0A225VF88</accession>
<protein>
    <submittedName>
        <fullName evidence="1">Uncharacterized protein</fullName>
    </submittedName>
</protein>
<name>A0A225VF88_9STRA</name>
<comment type="caution">
    <text evidence="1">The sequence shown here is derived from an EMBL/GenBank/DDBJ whole genome shotgun (WGS) entry which is preliminary data.</text>
</comment>
<dbReference type="Proteomes" id="UP000198211">
    <property type="component" value="Unassembled WGS sequence"/>
</dbReference>
<dbReference type="AlphaFoldDB" id="A0A225VF88"/>
<dbReference type="OrthoDB" id="121194at2759"/>
<gene>
    <name evidence="1" type="ORF">PHMEG_00024140</name>
</gene>